<organism evidence="2 3">
    <name type="scientific">Cryobacterium melibiosiphilum</name>
    <dbReference type="NCBI Taxonomy" id="995039"/>
    <lineage>
        <taxon>Bacteria</taxon>
        <taxon>Bacillati</taxon>
        <taxon>Actinomycetota</taxon>
        <taxon>Actinomycetes</taxon>
        <taxon>Micrococcales</taxon>
        <taxon>Microbacteriaceae</taxon>
        <taxon>Cryobacterium</taxon>
    </lineage>
</organism>
<keyword evidence="3" id="KW-1185">Reference proteome</keyword>
<feature type="domain" description="Polysaccharide pyruvyl transferase" evidence="1">
    <location>
        <begin position="15"/>
        <end position="244"/>
    </location>
</feature>
<comment type="caution">
    <text evidence="2">The sequence shown here is derived from an EMBL/GenBank/DDBJ whole genome shotgun (WGS) entry which is preliminary data.</text>
</comment>
<dbReference type="OrthoDB" id="9802987at2"/>
<reference evidence="2 3" key="1">
    <citation type="submission" date="2018-09" db="EMBL/GenBank/DDBJ databases">
        <title>Novel species of Cryobacterium.</title>
        <authorList>
            <person name="Liu Q."/>
            <person name="Xin Y.-H."/>
        </authorList>
    </citation>
    <scope>NUCLEOTIDE SEQUENCE [LARGE SCALE GENOMIC DNA]</scope>
    <source>
        <strain evidence="2 3">Hh39</strain>
    </source>
</reference>
<dbReference type="AlphaFoldDB" id="A0A3A5MUW0"/>
<accession>A0A3A5MUW0</accession>
<evidence type="ECO:0000313" key="2">
    <source>
        <dbReference type="EMBL" id="RJT91023.1"/>
    </source>
</evidence>
<dbReference type="Proteomes" id="UP000272015">
    <property type="component" value="Unassembled WGS sequence"/>
</dbReference>
<dbReference type="EMBL" id="QZVS01000053">
    <property type="protein sequence ID" value="RJT91023.1"/>
    <property type="molecule type" value="Genomic_DNA"/>
</dbReference>
<dbReference type="Pfam" id="PF04230">
    <property type="entry name" value="PS_pyruv_trans"/>
    <property type="match status" value="1"/>
</dbReference>
<name>A0A3A5MUW0_9MICO</name>
<gene>
    <name evidence="2" type="ORF">D6T64_02695</name>
</gene>
<keyword evidence="2" id="KW-0808">Transferase</keyword>
<proteinExistence type="predicted"/>
<evidence type="ECO:0000313" key="3">
    <source>
        <dbReference type="Proteomes" id="UP000272015"/>
    </source>
</evidence>
<dbReference type="InterPro" id="IPR007345">
    <property type="entry name" value="Polysacch_pyruvyl_Trfase"/>
</dbReference>
<protein>
    <submittedName>
        <fullName evidence="2">Polysaccharide pyruvyl transferase family protein</fullName>
    </submittedName>
</protein>
<evidence type="ECO:0000259" key="1">
    <source>
        <dbReference type="Pfam" id="PF04230"/>
    </source>
</evidence>
<sequence length="311" mass="34865">MIILLDPSIASSNVGDQIIRQKVDAALHARLPIAAALPTQVRLGHADRLIARKADLAIIGGTNLLSSNMPFYQQWKLDPASIHALKGKVLLLGVGWWQYQEEPNAYTRWVLGQVLSRDHVHSVRDEYTKQKLENLGFQARNTACPTMWDLRNVTAGTTGRPTTVVVTLTDYNKDRVEDPWLIDLLHRHYDRVVVWPQAKRDAAYARELRVDDDMTAPTLDAFDELLTQNVDYIGTRLHGGIRAFDRGVWGLIVAVDNRALEIGRDTGLPVHARGDRASIEASVEARITRRVDLPQGEIDAWRAQFETVTAG</sequence>
<dbReference type="GO" id="GO:0016740">
    <property type="term" value="F:transferase activity"/>
    <property type="evidence" value="ECO:0007669"/>
    <property type="project" value="UniProtKB-KW"/>
</dbReference>